<dbReference type="KEGG" id="tad:TRIADDRAFT_28370"/>
<dbReference type="FunFam" id="1.25.40.90:FF:000006">
    <property type="entry name" value="Clathrin interactor 1"/>
    <property type="match status" value="1"/>
</dbReference>
<dbReference type="PhylomeDB" id="B3S2W7"/>
<dbReference type="CDD" id="cd16989">
    <property type="entry name" value="ENTH_EpsinR"/>
    <property type="match status" value="1"/>
</dbReference>
<protein>
    <recommendedName>
        <fullName evidence="2">ENTH domain-containing protein</fullName>
    </recommendedName>
</protein>
<name>B3S2W7_TRIAD</name>
<dbReference type="STRING" id="10228.B3S2W7"/>
<evidence type="ECO:0000259" key="2">
    <source>
        <dbReference type="PROSITE" id="PS50942"/>
    </source>
</evidence>
<dbReference type="GeneID" id="6755771"/>
<dbReference type="Pfam" id="PF01417">
    <property type="entry name" value="ENTH"/>
    <property type="match status" value="1"/>
</dbReference>
<organism evidence="3 4">
    <name type="scientific">Trichoplax adhaerens</name>
    <name type="common">Trichoplax reptans</name>
    <dbReference type="NCBI Taxonomy" id="10228"/>
    <lineage>
        <taxon>Eukaryota</taxon>
        <taxon>Metazoa</taxon>
        <taxon>Placozoa</taxon>
        <taxon>Uniplacotomia</taxon>
        <taxon>Trichoplacea</taxon>
        <taxon>Trichoplacidae</taxon>
        <taxon>Trichoplax</taxon>
    </lineage>
</organism>
<feature type="domain" description="ENTH" evidence="2">
    <location>
        <begin position="1"/>
        <end position="133"/>
    </location>
</feature>
<dbReference type="EMBL" id="DS985248">
    <property type="protein sequence ID" value="EDV22692.1"/>
    <property type="molecule type" value="Genomic_DNA"/>
</dbReference>
<dbReference type="GO" id="GO:0005737">
    <property type="term" value="C:cytoplasm"/>
    <property type="evidence" value="ECO:0007669"/>
    <property type="project" value="UniProtKB-ARBA"/>
</dbReference>
<proteinExistence type="predicted"/>
<dbReference type="PROSITE" id="PS50942">
    <property type="entry name" value="ENTH"/>
    <property type="match status" value="1"/>
</dbReference>
<keyword evidence="4" id="KW-1185">Reference proteome</keyword>
<dbReference type="GO" id="GO:0012505">
    <property type="term" value="C:endomembrane system"/>
    <property type="evidence" value="ECO:0007669"/>
    <property type="project" value="UniProtKB-ARBA"/>
</dbReference>
<sequence length="175" mass="20843">DVVMNYSEIEKKVKEATNDEKWGPHGSLMSELAKCTFTYEHYPELMSMLWRRMFNDKKIWRRTYKSLLLLAYLIRNGSDRVVNNAREHLYDLRNLENFQAFDEFGKDQGINVRQKVKEIINLLQDNERLRQERKNAKKTRDKYIGVSSNDSRWGKSFISLQSFSTKDTKIVKLSH</sequence>
<evidence type="ECO:0000313" key="3">
    <source>
        <dbReference type="EMBL" id="EDV22692.1"/>
    </source>
</evidence>
<dbReference type="InParanoid" id="B3S2W7"/>
<dbReference type="eggNOG" id="KOG2057">
    <property type="taxonomic scope" value="Eukaryota"/>
</dbReference>
<dbReference type="Gene3D" id="1.25.40.90">
    <property type="match status" value="1"/>
</dbReference>
<evidence type="ECO:0000256" key="1">
    <source>
        <dbReference type="SAM" id="Coils"/>
    </source>
</evidence>
<reference evidence="3 4" key="1">
    <citation type="journal article" date="2008" name="Nature">
        <title>The Trichoplax genome and the nature of placozoans.</title>
        <authorList>
            <person name="Srivastava M."/>
            <person name="Begovic E."/>
            <person name="Chapman J."/>
            <person name="Putnam N.H."/>
            <person name="Hellsten U."/>
            <person name="Kawashima T."/>
            <person name="Kuo A."/>
            <person name="Mitros T."/>
            <person name="Salamov A."/>
            <person name="Carpenter M.L."/>
            <person name="Signorovitch A.Y."/>
            <person name="Moreno M.A."/>
            <person name="Kamm K."/>
            <person name="Grimwood J."/>
            <person name="Schmutz J."/>
            <person name="Shapiro H."/>
            <person name="Grigoriev I.V."/>
            <person name="Buss L.W."/>
            <person name="Schierwater B."/>
            <person name="Dellaporta S.L."/>
            <person name="Rokhsar D.S."/>
        </authorList>
    </citation>
    <scope>NUCLEOTIDE SEQUENCE [LARGE SCALE GENOMIC DNA]</scope>
    <source>
        <strain evidence="3 4">Grell-BS-1999</strain>
    </source>
</reference>
<dbReference type="OrthoDB" id="4033880at2759"/>
<accession>B3S2W7</accession>
<keyword evidence="1" id="KW-0175">Coiled coil</keyword>
<evidence type="ECO:0000313" key="4">
    <source>
        <dbReference type="Proteomes" id="UP000009022"/>
    </source>
</evidence>
<dbReference type="PANTHER" id="PTHR12276:SF45">
    <property type="entry name" value="CLATHRIN INTERACTOR 1"/>
    <property type="match status" value="1"/>
</dbReference>
<dbReference type="AlphaFoldDB" id="B3S2W7"/>
<feature type="non-terminal residue" evidence="3">
    <location>
        <position position="1"/>
    </location>
</feature>
<dbReference type="HOGENOM" id="CLU_012678_2_1_1"/>
<dbReference type="CTD" id="6755771"/>
<dbReference type="Proteomes" id="UP000009022">
    <property type="component" value="Unassembled WGS sequence"/>
</dbReference>
<feature type="coiled-coil region" evidence="1">
    <location>
        <begin position="112"/>
        <end position="146"/>
    </location>
</feature>
<gene>
    <name evidence="3" type="ORF">TRIADDRAFT_28370</name>
</gene>
<dbReference type="InterPro" id="IPR008942">
    <property type="entry name" value="ENTH_VHS"/>
</dbReference>
<dbReference type="SMART" id="SM00273">
    <property type="entry name" value="ENTH"/>
    <property type="match status" value="1"/>
</dbReference>
<dbReference type="SUPFAM" id="SSF48464">
    <property type="entry name" value="ENTH/VHS domain"/>
    <property type="match status" value="1"/>
</dbReference>
<dbReference type="PANTHER" id="PTHR12276">
    <property type="entry name" value="EPSIN/ENT-RELATED"/>
    <property type="match status" value="1"/>
</dbReference>
<dbReference type="InterPro" id="IPR013809">
    <property type="entry name" value="ENTH"/>
</dbReference>
<dbReference type="RefSeq" id="XP_002114558.1">
    <property type="nucleotide sequence ID" value="XM_002114522.1"/>
</dbReference>
<dbReference type="OMA" id="NARDHIY"/>